<dbReference type="Gene3D" id="3.50.50.60">
    <property type="entry name" value="FAD/NAD(P)-binding domain"/>
    <property type="match status" value="1"/>
</dbReference>
<keyword evidence="3" id="KW-1185">Reference proteome</keyword>
<evidence type="ECO:0000313" key="3">
    <source>
        <dbReference type="Proteomes" id="UP000655225"/>
    </source>
</evidence>
<dbReference type="OrthoDB" id="5956163at2759"/>
<dbReference type="InterPro" id="IPR036188">
    <property type="entry name" value="FAD/NAD-bd_sf"/>
</dbReference>
<reference evidence="2 3" key="1">
    <citation type="submission" date="2020-04" db="EMBL/GenBank/DDBJ databases">
        <title>Plant Genome Project.</title>
        <authorList>
            <person name="Zhang R.-G."/>
        </authorList>
    </citation>
    <scope>NUCLEOTIDE SEQUENCE [LARGE SCALE GENOMIC DNA]</scope>
    <source>
        <strain evidence="2">YNK0</strain>
        <tissue evidence="2">Leaf</tissue>
    </source>
</reference>
<protein>
    <recommendedName>
        <fullName evidence="1">Tf2-1-like SH3-like domain-containing protein</fullName>
    </recommendedName>
</protein>
<name>A0A834ZB64_TETSI</name>
<sequence>MGSTVDLFIRKELSLRGFDDEMRTVVAINLEGRGIKLCPGTNLSELIKTEDGIRVLTGHGFELMAIVVLFATDCASWYQSFGGCCVRDLLHLFMAPRCGRGRGTTVVDPLDVVAQGEISALRRQVEALTQRLAQMENPVHDDGDDELEDEFENPFHDCAPRSYCILFVPITVLSSCGCFENNCCENRKGFSQFIPELGRFNRSRATVWSDEDEHFYNQPLDPLCCLLKWDNISIRRQVEALTNAYEQDENTKSMMMAMHELEDDYENSFRAALREVSHMNGIYRRKNSSHKDKHFLIGVGEDVDEDDLDDGAECDVYQDDEGAIIHGDVGEALVLRKREYNKLSERKIRPCEVLAKFNDNAYRLKFPSHISTSNVKHLSPYHGDTSEDELNGNSRSCFLTHGETYAALIAIDFLIKRDRMKQSRMQRTQGLGRQSFPFSLLSDLPSFLQLKRNTYCSLYVEEAIRLYNRGKVIPKMLVPREVAVGLGALTYLFAITIQGTVNRFLFNSFESDGKPRIGGSSGCCLSTWQFYRILISGLGPIRAVIPMAVEPTVGLALSLQPVFVSLLKASIVSIFH</sequence>
<accession>A0A834ZB64</accession>
<organism evidence="2 3">
    <name type="scientific">Tetracentron sinense</name>
    <name type="common">Spur-leaf</name>
    <dbReference type="NCBI Taxonomy" id="13715"/>
    <lineage>
        <taxon>Eukaryota</taxon>
        <taxon>Viridiplantae</taxon>
        <taxon>Streptophyta</taxon>
        <taxon>Embryophyta</taxon>
        <taxon>Tracheophyta</taxon>
        <taxon>Spermatophyta</taxon>
        <taxon>Magnoliopsida</taxon>
        <taxon>Trochodendrales</taxon>
        <taxon>Trochodendraceae</taxon>
        <taxon>Tetracentron</taxon>
    </lineage>
</organism>
<proteinExistence type="predicted"/>
<dbReference type="AlphaFoldDB" id="A0A834ZB64"/>
<evidence type="ECO:0000259" key="1">
    <source>
        <dbReference type="Pfam" id="PF24626"/>
    </source>
</evidence>
<dbReference type="EMBL" id="JABCRI010000006">
    <property type="protein sequence ID" value="KAF8404234.1"/>
    <property type="molecule type" value="Genomic_DNA"/>
</dbReference>
<comment type="caution">
    <text evidence="2">The sequence shown here is derived from an EMBL/GenBank/DDBJ whole genome shotgun (WGS) entry which is preliminary data.</text>
</comment>
<evidence type="ECO:0000313" key="2">
    <source>
        <dbReference type="EMBL" id="KAF8404234.1"/>
    </source>
</evidence>
<dbReference type="Pfam" id="PF24626">
    <property type="entry name" value="SH3_Tf2-1"/>
    <property type="match status" value="1"/>
</dbReference>
<gene>
    <name evidence="2" type="ORF">HHK36_009116</name>
</gene>
<dbReference type="InterPro" id="IPR056924">
    <property type="entry name" value="SH3_Tf2-1"/>
</dbReference>
<feature type="domain" description="Tf2-1-like SH3-like" evidence="1">
    <location>
        <begin position="337"/>
        <end position="381"/>
    </location>
</feature>
<dbReference type="Proteomes" id="UP000655225">
    <property type="component" value="Unassembled WGS sequence"/>
</dbReference>